<evidence type="ECO:0000256" key="1">
    <source>
        <dbReference type="SAM" id="MobiDB-lite"/>
    </source>
</evidence>
<organism evidence="2">
    <name type="scientific">viral metagenome</name>
    <dbReference type="NCBI Taxonomy" id="1070528"/>
    <lineage>
        <taxon>unclassified sequences</taxon>
        <taxon>metagenomes</taxon>
        <taxon>organismal metagenomes</taxon>
    </lineage>
</organism>
<proteinExistence type="predicted"/>
<accession>A0A6C0DT76</accession>
<reference evidence="2" key="1">
    <citation type="journal article" date="2020" name="Nature">
        <title>Giant virus diversity and host interactions through global metagenomics.</title>
        <authorList>
            <person name="Schulz F."/>
            <person name="Roux S."/>
            <person name="Paez-Espino D."/>
            <person name="Jungbluth S."/>
            <person name="Walsh D.A."/>
            <person name="Denef V.J."/>
            <person name="McMahon K.D."/>
            <person name="Konstantinidis K.T."/>
            <person name="Eloe-Fadrosh E.A."/>
            <person name="Kyrpides N.C."/>
            <person name="Woyke T."/>
        </authorList>
    </citation>
    <scope>NUCLEOTIDE SEQUENCE</scope>
    <source>
        <strain evidence="2">GVMAG-M-3300023174-5</strain>
    </source>
</reference>
<protein>
    <submittedName>
        <fullName evidence="2">Uncharacterized protein</fullName>
    </submittedName>
</protein>
<name>A0A6C0DT76_9ZZZZ</name>
<feature type="compositionally biased region" description="Polar residues" evidence="1">
    <location>
        <begin position="417"/>
        <end position="427"/>
    </location>
</feature>
<feature type="compositionally biased region" description="Basic residues" evidence="1">
    <location>
        <begin position="402"/>
        <end position="416"/>
    </location>
</feature>
<evidence type="ECO:0000313" key="2">
    <source>
        <dbReference type="EMBL" id="QHT19721.1"/>
    </source>
</evidence>
<feature type="region of interest" description="Disordered" evidence="1">
    <location>
        <begin position="397"/>
        <end position="427"/>
    </location>
</feature>
<dbReference type="AlphaFoldDB" id="A0A6C0DT76"/>
<sequence>MSIEEKVILPKPYKYEKKITQKFEDLNKNGEKMLKSFLGYPEIETIFYLYLFKKYKSDCFLYSENEEFRGFGLNINIMTRVSKAKEKLLKEHINIIASVFVECLMRGVKTIIVPLTIYDNKDINHANILMYRKKFNQIEHFEPHGSLYMGDEKRAKKIQTPIKSFVNKVNKLLVENKKDELKFIPSDQVCPTLDGLQSLECESKLISNTAESTGYCVPWNMFFTELCLANPSIESKKLFEIVFDYFKDKTNIEDYLRKVIRGYTFIIDEKVNKYLTIVMGEEITTEKINNWYENYDTNHDEIYNIKVALLELIKLETYMITSKKFNLDEELKKVKGELRKKGKKDDFELLSKKYALENYGVFKEVTPVTPRDTSEANTSMREKLSTILKHKKCPEGKILNPRTKRCNKIKQNKTKRNQSSVSFESIK</sequence>
<dbReference type="EMBL" id="MN739668">
    <property type="protein sequence ID" value="QHT19721.1"/>
    <property type="molecule type" value="Genomic_DNA"/>
</dbReference>